<reference evidence="1" key="1">
    <citation type="submission" date="2016-01" db="EMBL/GenBank/DDBJ databases">
        <title>Reference transcriptome for the parasite Schistocephalus solidus: insights into the molecular evolution of parasitism.</title>
        <authorList>
            <person name="Hebert F.O."/>
            <person name="Grambauer S."/>
            <person name="Barber I."/>
            <person name="Landry C.R."/>
            <person name="Aubin-Horth N."/>
        </authorList>
    </citation>
    <scope>NUCLEOTIDE SEQUENCE</scope>
</reference>
<name>A0A0X3PG13_SCHSO</name>
<evidence type="ECO:0000313" key="1">
    <source>
        <dbReference type="EMBL" id="JAP47092.1"/>
    </source>
</evidence>
<proteinExistence type="predicted"/>
<dbReference type="EMBL" id="GEEE01016133">
    <property type="protein sequence ID" value="JAP47092.1"/>
    <property type="molecule type" value="Transcribed_RNA"/>
</dbReference>
<organism evidence="1">
    <name type="scientific">Schistocephalus solidus</name>
    <name type="common">Tapeworm</name>
    <dbReference type="NCBI Taxonomy" id="70667"/>
    <lineage>
        <taxon>Eukaryota</taxon>
        <taxon>Metazoa</taxon>
        <taxon>Spiralia</taxon>
        <taxon>Lophotrochozoa</taxon>
        <taxon>Platyhelminthes</taxon>
        <taxon>Cestoda</taxon>
        <taxon>Eucestoda</taxon>
        <taxon>Diphyllobothriidea</taxon>
        <taxon>Diphyllobothriidae</taxon>
        <taxon>Schistocephalus</taxon>
    </lineage>
</organism>
<accession>A0A0X3PG13</accession>
<protein>
    <submittedName>
        <fullName evidence="1">Uncharacterized protein</fullName>
    </submittedName>
</protein>
<sequence length="107" mass="12653">MATKETGMATSTLSATISMFVQTGSRTRKYRVLHPRSPLSCQLRSGILATGFYTASYGRLRLRFRARWGEHVRYFRYINFLNWDTVSSKLICKEEYWNENTRKFAFY</sequence>
<gene>
    <name evidence="1" type="ORF">TR160150</name>
</gene>
<dbReference type="AlphaFoldDB" id="A0A0X3PG13"/>